<feature type="chain" id="PRO_5038785121" description="Transcobalamin-like C-terminal domain-containing protein" evidence="2">
    <location>
        <begin position="22"/>
        <end position="201"/>
    </location>
</feature>
<feature type="compositionally biased region" description="Acidic residues" evidence="1">
    <location>
        <begin position="61"/>
        <end position="93"/>
    </location>
</feature>
<proteinExistence type="predicted"/>
<protein>
    <recommendedName>
        <fullName evidence="3">Transcobalamin-like C-terminal domain-containing protein</fullName>
    </recommendedName>
</protein>
<dbReference type="Proteomes" id="UP000189941">
    <property type="component" value="Unassembled WGS sequence"/>
</dbReference>
<feature type="compositionally biased region" description="Polar residues" evidence="1">
    <location>
        <begin position="45"/>
        <end position="60"/>
    </location>
</feature>
<evidence type="ECO:0000256" key="2">
    <source>
        <dbReference type="SAM" id="SignalP"/>
    </source>
</evidence>
<evidence type="ECO:0000313" key="4">
    <source>
        <dbReference type="EMBL" id="SJZ63261.1"/>
    </source>
</evidence>
<dbReference type="OrthoDB" id="2356646at2"/>
<dbReference type="AlphaFoldDB" id="A0A1T4M8M7"/>
<feature type="signal peptide" evidence="2">
    <location>
        <begin position="1"/>
        <end position="21"/>
    </location>
</feature>
<dbReference type="EMBL" id="FUWO01000011">
    <property type="protein sequence ID" value="SJZ63261.1"/>
    <property type="molecule type" value="Genomic_DNA"/>
</dbReference>
<evidence type="ECO:0000313" key="5">
    <source>
        <dbReference type="Proteomes" id="UP000189941"/>
    </source>
</evidence>
<evidence type="ECO:0000256" key="1">
    <source>
        <dbReference type="SAM" id="MobiDB-lite"/>
    </source>
</evidence>
<dbReference type="STRING" id="1121925.SAMN02746011_01342"/>
<keyword evidence="2" id="KW-0732">Signal</keyword>
<sequence length="201" mass="21881">MKKYVKLLSLPILTLMLVACGNQNKPAEETTTAAPEATTVAETTGSQVSTPNDTTTVADQSTEEGEEAEETQEGETTVEGEETQEGDETEDADVAATDVKFTLYVDGEETANFVAKDAVEGSVIDAMTSIEELEFNFNEDEGIIDVIDGIENDYETGKTWVYLLNGEYAEFGVVSQTLSEGDTVEWYYGFPEDLPVNIIPE</sequence>
<dbReference type="Gene3D" id="2.170.130.30">
    <property type="match status" value="1"/>
</dbReference>
<feature type="domain" description="Transcobalamin-like C-terminal" evidence="3">
    <location>
        <begin position="122"/>
        <end position="188"/>
    </location>
</feature>
<gene>
    <name evidence="4" type="ORF">SAMN02746011_01342</name>
</gene>
<name>A0A1T4M8M7_9LACT</name>
<feature type="compositionally biased region" description="Low complexity" evidence="1">
    <location>
        <begin position="29"/>
        <end position="44"/>
    </location>
</feature>
<dbReference type="RefSeq" id="WP_078756084.1">
    <property type="nucleotide sequence ID" value="NZ_FUWO01000011.1"/>
</dbReference>
<keyword evidence="5" id="KW-1185">Reference proteome</keyword>
<evidence type="ECO:0000259" key="3">
    <source>
        <dbReference type="Pfam" id="PF14478"/>
    </source>
</evidence>
<dbReference type="Pfam" id="PF14478">
    <property type="entry name" value="DUF4430"/>
    <property type="match status" value="1"/>
</dbReference>
<accession>A0A1T4M8M7</accession>
<dbReference type="PROSITE" id="PS51257">
    <property type="entry name" value="PROKAR_LIPOPROTEIN"/>
    <property type="match status" value="1"/>
</dbReference>
<reference evidence="5" key="1">
    <citation type="submission" date="2017-02" db="EMBL/GenBank/DDBJ databases">
        <authorList>
            <person name="Varghese N."/>
            <person name="Submissions S."/>
        </authorList>
    </citation>
    <scope>NUCLEOTIDE SEQUENCE [LARGE SCALE GENOMIC DNA]</scope>
    <source>
        <strain evidence="5">DSM 15739</strain>
    </source>
</reference>
<dbReference type="InterPro" id="IPR027954">
    <property type="entry name" value="Transcobalamin-like_C"/>
</dbReference>
<feature type="region of interest" description="Disordered" evidence="1">
    <location>
        <begin position="28"/>
        <end position="93"/>
    </location>
</feature>
<organism evidence="4 5">
    <name type="scientific">Globicatella sulfidifaciens DSM 15739</name>
    <dbReference type="NCBI Taxonomy" id="1121925"/>
    <lineage>
        <taxon>Bacteria</taxon>
        <taxon>Bacillati</taxon>
        <taxon>Bacillota</taxon>
        <taxon>Bacilli</taxon>
        <taxon>Lactobacillales</taxon>
        <taxon>Aerococcaceae</taxon>
        <taxon>Globicatella</taxon>
    </lineage>
</organism>